<accession>A0A3T0EAY8</accession>
<dbReference type="KEGG" id="gak:X907_2048"/>
<dbReference type="Gene3D" id="1.20.120.1490">
    <property type="match status" value="1"/>
</dbReference>
<name>A0A3T0EAY8_9PROT</name>
<keyword evidence="2" id="KW-1185">Reference proteome</keyword>
<reference evidence="1 2" key="1">
    <citation type="submission" date="2016-12" db="EMBL/GenBank/DDBJ databases">
        <title>The genome of dimorphic prosthecate Glycocaulis alkaliphilus 6b-8t, isolated from crude oil dictates its adaptability in petroleum environments.</title>
        <authorList>
            <person name="Wu X.-L."/>
            <person name="Geng S."/>
        </authorList>
    </citation>
    <scope>NUCLEOTIDE SEQUENCE [LARGE SCALE GENOMIC DNA]</scope>
    <source>
        <strain evidence="1 2">6B-8</strain>
    </source>
</reference>
<evidence type="ECO:0000313" key="2">
    <source>
        <dbReference type="Proteomes" id="UP000286954"/>
    </source>
</evidence>
<proteinExistence type="predicted"/>
<dbReference type="RefSeq" id="WP_127567617.1">
    <property type="nucleotide sequence ID" value="NZ_BMFB01000001.1"/>
</dbReference>
<dbReference type="AlphaFoldDB" id="A0A3T0EAY8"/>
<dbReference type="Proteomes" id="UP000286954">
    <property type="component" value="Chromosome"/>
</dbReference>
<gene>
    <name evidence="1" type="ORF">X907_2048</name>
</gene>
<dbReference type="InterPro" id="IPR025961">
    <property type="entry name" value="Metal_resist"/>
</dbReference>
<dbReference type="EMBL" id="CP018911">
    <property type="protein sequence ID" value="AZU04571.1"/>
    <property type="molecule type" value="Genomic_DNA"/>
</dbReference>
<protein>
    <submittedName>
        <fullName evidence="1">Integral membrane protein</fullName>
    </submittedName>
</protein>
<sequence>MSWFEGRRFWIALLVVSLGANGVLAGILAQRALTPAGAVHEAGGHMPGGGGFNPRAFIAALPEERRETASAELREGLRELRPLFGEMIARRREMNALLRAEAFDETAMLALTADIRALRSQLDAAGEEVILGIVSDLEPEARRAALEAAYAPGGRGMRRGGERPGEEHRHHHGGERPE</sequence>
<dbReference type="Pfam" id="PF13801">
    <property type="entry name" value="Metal_resist"/>
    <property type="match status" value="1"/>
</dbReference>
<evidence type="ECO:0000313" key="1">
    <source>
        <dbReference type="EMBL" id="AZU04571.1"/>
    </source>
</evidence>
<organism evidence="1 2">
    <name type="scientific">Glycocaulis alkaliphilus</name>
    <dbReference type="NCBI Taxonomy" id="1434191"/>
    <lineage>
        <taxon>Bacteria</taxon>
        <taxon>Pseudomonadati</taxon>
        <taxon>Pseudomonadota</taxon>
        <taxon>Alphaproteobacteria</taxon>
        <taxon>Maricaulales</taxon>
        <taxon>Maricaulaceae</taxon>
        <taxon>Glycocaulis</taxon>
    </lineage>
</organism>
<dbReference type="OrthoDB" id="7631987at2"/>